<accession>A0ABQ9Z4A7</accession>
<dbReference type="InterPro" id="IPR001830">
    <property type="entry name" value="Glyco_trans_20"/>
</dbReference>
<keyword evidence="2" id="KW-1185">Reference proteome</keyword>
<dbReference type="Proteomes" id="UP001234178">
    <property type="component" value="Unassembled WGS sequence"/>
</dbReference>
<evidence type="ECO:0000313" key="1">
    <source>
        <dbReference type="EMBL" id="KAK4007725.1"/>
    </source>
</evidence>
<protein>
    <submittedName>
        <fullName evidence="1">Uncharacterized protein</fullName>
    </submittedName>
</protein>
<comment type="caution">
    <text evidence="1">The sequence shown here is derived from an EMBL/GenBank/DDBJ whole genome shotgun (WGS) entry which is preliminary data.</text>
</comment>
<gene>
    <name evidence="1" type="ORF">OUZ56_012878</name>
</gene>
<name>A0ABQ9Z4A7_9CRUS</name>
<dbReference type="PANTHER" id="PTHR10788:SF106">
    <property type="entry name" value="BCDNA.GH08860"/>
    <property type="match status" value="1"/>
</dbReference>
<proteinExistence type="predicted"/>
<dbReference type="EMBL" id="JAOYFB010000002">
    <property type="protein sequence ID" value="KAK4007725.1"/>
    <property type="molecule type" value="Genomic_DNA"/>
</dbReference>
<sequence length="99" mass="11660">MLVFGASRPGCRMQPVELFRYNFVTGNVRLLSFVQLATEKGIRIKLGFFLYIPFPPWDIFRLLPWANQVLEGLLGYDMVGFHIELLTLFRRQTKRLAFY</sequence>
<organism evidence="1 2">
    <name type="scientific">Daphnia magna</name>
    <dbReference type="NCBI Taxonomy" id="35525"/>
    <lineage>
        <taxon>Eukaryota</taxon>
        <taxon>Metazoa</taxon>
        <taxon>Ecdysozoa</taxon>
        <taxon>Arthropoda</taxon>
        <taxon>Crustacea</taxon>
        <taxon>Branchiopoda</taxon>
        <taxon>Diplostraca</taxon>
        <taxon>Cladocera</taxon>
        <taxon>Anomopoda</taxon>
        <taxon>Daphniidae</taxon>
        <taxon>Daphnia</taxon>
    </lineage>
</organism>
<dbReference type="SUPFAM" id="SSF53756">
    <property type="entry name" value="UDP-Glycosyltransferase/glycogen phosphorylase"/>
    <property type="match status" value="1"/>
</dbReference>
<reference evidence="1 2" key="1">
    <citation type="journal article" date="2023" name="Nucleic Acids Res.">
        <title>The hologenome of Daphnia magna reveals possible DNA methylation and microbiome-mediated evolution of the host genome.</title>
        <authorList>
            <person name="Chaturvedi A."/>
            <person name="Li X."/>
            <person name="Dhandapani V."/>
            <person name="Marshall H."/>
            <person name="Kissane S."/>
            <person name="Cuenca-Cambronero M."/>
            <person name="Asole G."/>
            <person name="Calvet F."/>
            <person name="Ruiz-Romero M."/>
            <person name="Marangio P."/>
            <person name="Guigo R."/>
            <person name="Rago D."/>
            <person name="Mirbahai L."/>
            <person name="Eastwood N."/>
            <person name="Colbourne J.K."/>
            <person name="Zhou J."/>
            <person name="Mallon E."/>
            <person name="Orsini L."/>
        </authorList>
    </citation>
    <scope>NUCLEOTIDE SEQUENCE [LARGE SCALE GENOMIC DNA]</scope>
    <source>
        <strain evidence="1">LRV0_1</strain>
    </source>
</reference>
<dbReference type="Pfam" id="PF00982">
    <property type="entry name" value="Glyco_transf_20"/>
    <property type="match status" value="1"/>
</dbReference>
<dbReference type="Gene3D" id="3.40.50.2000">
    <property type="entry name" value="Glycogen Phosphorylase B"/>
    <property type="match status" value="1"/>
</dbReference>
<evidence type="ECO:0000313" key="2">
    <source>
        <dbReference type="Proteomes" id="UP001234178"/>
    </source>
</evidence>
<dbReference type="PANTHER" id="PTHR10788">
    <property type="entry name" value="TREHALOSE-6-PHOSPHATE SYNTHASE"/>
    <property type="match status" value="1"/>
</dbReference>